<dbReference type="OrthoDB" id="5786478at2"/>
<sequence>MVNLVNKQDHKVALVTGGNRGIGREISRQLASQGYHVLIGCRDAEKGEKVVIEFRSNGLMVDLQVIDVNDSGSIEKIINQIANKYGRLDVLVNNAGIILDRGVSVLEVEELVVKETFETNFFGALRMTQAVVPIMRQQNYGRIVNLSSGLGAFEIMCGQGSIQNHTLVRRLGGSSPAYRISKTMLNALTCLVAQDVADMGIKVNAVCPGRVQTDMGGSNAPGTVEEGADTAVWLATLNEEGPNGGYFRNRQPIAW</sequence>
<dbReference type="InterPro" id="IPR045313">
    <property type="entry name" value="CBR1-like"/>
</dbReference>
<evidence type="ECO:0000256" key="4">
    <source>
        <dbReference type="RuleBase" id="RU000363"/>
    </source>
</evidence>
<evidence type="ECO:0000313" key="6">
    <source>
        <dbReference type="Proteomes" id="UP000294937"/>
    </source>
</evidence>
<dbReference type="CDD" id="cd05324">
    <property type="entry name" value="carb_red_PTCR-like_SDR_c"/>
    <property type="match status" value="1"/>
</dbReference>
<protein>
    <submittedName>
        <fullName evidence="5">NAD(P)-dependent dehydrogenase (Short-subunit alcohol dehydrogenase family)</fullName>
    </submittedName>
</protein>
<dbReference type="GO" id="GO:0016616">
    <property type="term" value="F:oxidoreductase activity, acting on the CH-OH group of donors, NAD or NADP as acceptor"/>
    <property type="evidence" value="ECO:0007669"/>
    <property type="project" value="InterPro"/>
</dbReference>
<dbReference type="InterPro" id="IPR002347">
    <property type="entry name" value="SDR_fam"/>
</dbReference>
<dbReference type="SUPFAM" id="SSF51735">
    <property type="entry name" value="NAD(P)-binding Rossmann-fold domains"/>
    <property type="match status" value="1"/>
</dbReference>
<evidence type="ECO:0000256" key="1">
    <source>
        <dbReference type="ARBA" id="ARBA00006484"/>
    </source>
</evidence>
<evidence type="ECO:0000256" key="3">
    <source>
        <dbReference type="ARBA" id="ARBA00023002"/>
    </source>
</evidence>
<dbReference type="Pfam" id="PF00106">
    <property type="entry name" value="adh_short"/>
    <property type="match status" value="2"/>
</dbReference>
<name>A0A4R3L7C4_9BACL</name>
<gene>
    <name evidence="5" type="ORF">EDD58_103423</name>
</gene>
<dbReference type="AlphaFoldDB" id="A0A4R3L7C4"/>
<dbReference type="InterPro" id="IPR036291">
    <property type="entry name" value="NAD(P)-bd_dom_sf"/>
</dbReference>
<evidence type="ECO:0000256" key="2">
    <source>
        <dbReference type="ARBA" id="ARBA00022857"/>
    </source>
</evidence>
<accession>A0A4R3L7C4</accession>
<dbReference type="PANTHER" id="PTHR43963">
    <property type="entry name" value="CARBONYL REDUCTASE 1-RELATED"/>
    <property type="match status" value="1"/>
</dbReference>
<dbReference type="Gene3D" id="3.40.50.720">
    <property type="entry name" value="NAD(P)-binding Rossmann-like Domain"/>
    <property type="match status" value="1"/>
</dbReference>
<dbReference type="RefSeq" id="WP_131924362.1">
    <property type="nucleotide sequence ID" value="NZ_SMAG01000003.1"/>
</dbReference>
<dbReference type="Proteomes" id="UP000294937">
    <property type="component" value="Unassembled WGS sequence"/>
</dbReference>
<dbReference type="PRINTS" id="PR00080">
    <property type="entry name" value="SDRFAMILY"/>
</dbReference>
<comment type="similarity">
    <text evidence="1 4">Belongs to the short-chain dehydrogenases/reductases (SDR) family.</text>
</comment>
<proteinExistence type="inferred from homology"/>
<keyword evidence="6" id="KW-1185">Reference proteome</keyword>
<comment type="caution">
    <text evidence="5">The sequence shown here is derived from an EMBL/GenBank/DDBJ whole genome shotgun (WGS) entry which is preliminary data.</text>
</comment>
<keyword evidence="2" id="KW-0521">NADP</keyword>
<evidence type="ECO:0000313" key="5">
    <source>
        <dbReference type="EMBL" id="TCS94998.1"/>
    </source>
</evidence>
<keyword evidence="3" id="KW-0560">Oxidoreductase</keyword>
<dbReference type="PANTHER" id="PTHR43963:SF6">
    <property type="entry name" value="CHAIN DEHYDROGENASE FAMILY PROTEIN, PUTATIVE (AFU_ORTHOLOGUE AFUA_3G15350)-RELATED"/>
    <property type="match status" value="1"/>
</dbReference>
<dbReference type="EMBL" id="SMAG01000003">
    <property type="protein sequence ID" value="TCS94998.1"/>
    <property type="molecule type" value="Genomic_DNA"/>
</dbReference>
<dbReference type="PRINTS" id="PR00081">
    <property type="entry name" value="GDHRDH"/>
</dbReference>
<reference evidence="5 6" key="1">
    <citation type="submission" date="2019-03" db="EMBL/GenBank/DDBJ databases">
        <title>Genomic Encyclopedia of Type Strains, Phase IV (KMG-IV): sequencing the most valuable type-strain genomes for metagenomic binning, comparative biology and taxonomic classification.</title>
        <authorList>
            <person name="Goeker M."/>
        </authorList>
    </citation>
    <scope>NUCLEOTIDE SEQUENCE [LARGE SCALE GENOMIC DNA]</scope>
    <source>
        <strain evidence="5 6">DSM 45707</strain>
    </source>
</reference>
<organism evidence="5 6">
    <name type="scientific">Hazenella coriacea</name>
    <dbReference type="NCBI Taxonomy" id="1179467"/>
    <lineage>
        <taxon>Bacteria</taxon>
        <taxon>Bacillati</taxon>
        <taxon>Bacillota</taxon>
        <taxon>Bacilli</taxon>
        <taxon>Bacillales</taxon>
        <taxon>Thermoactinomycetaceae</taxon>
        <taxon>Hazenella</taxon>
    </lineage>
</organism>